<keyword evidence="1 7" id="KW-0808">Transferase</keyword>
<keyword evidence="5" id="KW-0511">Multifunctional enzyme</keyword>
<dbReference type="PANTHER" id="PTHR47320">
    <property type="entry name" value="BIFUNCTIONAL URIDYLYLTRANSFERASE/URIDYLYL-REMOVING ENZYME"/>
    <property type="match status" value="1"/>
</dbReference>
<sequence>MDKAAQLRAEAFDAAEALIKTLELPEGTALAATGSFARREMTKYSDLDLLLIHPEGMVLDEQAVANIWYPIWQAGYHLDYALRTPGECAEIAGTDPAAGFAQLDLSFVAGSKALVDEARAKLLSQWRVLLQKHFDSFVSTAIARWRRSGTLATMANPDIKNGRGGLRDIQFIRALALGNLADAPRLDAERDLLLDVRSLLHMHAHRHRDLLDPEFAAEIADELGFADRYELSAAVVRAASTVDRAMERALATARGVVGKRQRDRSRKPLDLGVVDSGGYVTLARNADLQDPGLGLRVAAASARTSRPIEPGVWKLLANAPALPECWNTAITDAFFTILSSPTETPRLIEELDEVGLWETLVPEWGHIRGMLPRERSHAHTVDYHTMLTVARCAEVRTTVARPDLLLLAALYHDIGKGYGRPHSAVGAEMVTKAAAKMRLSLADRSRVQTLVAEHTTLAKLVSRMDPESDAARDKLLAAVHYDHLTLSLLQVLARADALSTGPSVWNPRLEAGIRVLSSRAFAQLEALSPTKPAVYAEKEIALKANYEERTLTVSWRGKYQREVIRPLALIAALGWTIESSRMGRVSDAQGEGFAAEFDVRTVAESFDAAADEARFIQSYKSGVYTMLPEIDGAPTTAMWTGSIFEVRTGERTGVLGHVIAKLPDCEWITSYVPGATMVLHAKPLGDVARATLVRNVTEALVSG</sequence>
<dbReference type="GO" id="GO:0008773">
    <property type="term" value="F:[protein-PII] uridylyltransferase activity"/>
    <property type="evidence" value="ECO:0007669"/>
    <property type="project" value="UniProtKB-EC"/>
</dbReference>
<name>A0A2A4AIH7_9CORY</name>
<evidence type="ECO:0000256" key="5">
    <source>
        <dbReference type="ARBA" id="ARBA00023268"/>
    </source>
</evidence>
<dbReference type="Gene3D" id="1.10.3090.10">
    <property type="entry name" value="cca-adding enzyme, domain 2"/>
    <property type="match status" value="1"/>
</dbReference>
<accession>A0A2A4AIH7</accession>
<evidence type="ECO:0000259" key="6">
    <source>
        <dbReference type="PROSITE" id="PS51831"/>
    </source>
</evidence>
<dbReference type="InterPro" id="IPR006674">
    <property type="entry name" value="HD_domain"/>
</dbReference>
<dbReference type="InterPro" id="IPR010043">
    <property type="entry name" value="UTase/UR"/>
</dbReference>
<dbReference type="SUPFAM" id="SSF109604">
    <property type="entry name" value="HD-domain/PDEase-like"/>
    <property type="match status" value="1"/>
</dbReference>
<dbReference type="NCBIfam" id="NF001265">
    <property type="entry name" value="PRK00227.1"/>
    <property type="match status" value="1"/>
</dbReference>
<keyword evidence="4" id="KW-0460">Magnesium</keyword>
<evidence type="ECO:0000256" key="4">
    <source>
        <dbReference type="ARBA" id="ARBA00022842"/>
    </source>
</evidence>
<dbReference type="AlphaFoldDB" id="A0A2A4AIH7"/>
<dbReference type="EC" id="2.7.7.59" evidence="7"/>
<dbReference type="InterPro" id="IPR013546">
    <property type="entry name" value="PII_UdlTrfase/GS_AdlTrfase"/>
</dbReference>
<gene>
    <name evidence="7" type="primary">glnD</name>
    <name evidence="7" type="ORF">COM45_10345</name>
</gene>
<dbReference type="InterPro" id="IPR003607">
    <property type="entry name" value="HD/PDEase_dom"/>
</dbReference>
<dbReference type="PANTHER" id="PTHR47320:SF1">
    <property type="entry name" value="BIFUNCTIONAL URIDYLYLTRANSFERASE_URIDYLYL-REMOVING ENZYME"/>
    <property type="match status" value="1"/>
</dbReference>
<feature type="domain" description="HD" evidence="6">
    <location>
        <begin position="381"/>
        <end position="482"/>
    </location>
</feature>
<dbReference type="Pfam" id="PF08335">
    <property type="entry name" value="GlnD_UR_UTase"/>
    <property type="match status" value="1"/>
</dbReference>
<evidence type="ECO:0000313" key="8">
    <source>
        <dbReference type="Proteomes" id="UP000218690"/>
    </source>
</evidence>
<dbReference type="Pfam" id="PF01909">
    <property type="entry name" value="NTP_transf_2"/>
    <property type="match status" value="1"/>
</dbReference>
<dbReference type="InterPro" id="IPR002934">
    <property type="entry name" value="Polymerase_NTP_transf_dom"/>
</dbReference>
<proteinExistence type="predicted"/>
<dbReference type="CDD" id="cd00077">
    <property type="entry name" value="HDc"/>
    <property type="match status" value="1"/>
</dbReference>
<protein>
    <submittedName>
        <fullName evidence="7">[protein-PII] uridylyltransferase</fullName>
        <ecNumber evidence="7">2.7.7.59</ecNumber>
    </submittedName>
</protein>
<evidence type="ECO:0000256" key="1">
    <source>
        <dbReference type="ARBA" id="ARBA00022679"/>
    </source>
</evidence>
<dbReference type="SUPFAM" id="SSF81593">
    <property type="entry name" value="Nucleotidyltransferase substrate binding subunit/domain"/>
    <property type="match status" value="1"/>
</dbReference>
<comment type="caution">
    <text evidence="7">The sequence shown here is derived from an EMBL/GenBank/DDBJ whole genome shotgun (WGS) entry which is preliminary data.</text>
</comment>
<dbReference type="Pfam" id="PF01966">
    <property type="entry name" value="HD"/>
    <property type="match status" value="1"/>
</dbReference>
<keyword evidence="2 7" id="KW-0548">Nucleotidyltransferase</keyword>
<reference evidence="7 8" key="1">
    <citation type="submission" date="2017-09" db="EMBL/GenBank/DDBJ databases">
        <title>Draft Genome Sequence of Corynebacterium accolens AH4003.</title>
        <authorList>
            <person name="Chen Y."/>
            <person name="Oosthuysen W.F."/>
            <person name="Kelley S."/>
            <person name="Horswill A."/>
        </authorList>
    </citation>
    <scope>NUCLEOTIDE SEQUENCE [LARGE SCALE GENOMIC DNA]</scope>
    <source>
        <strain evidence="7 8">AH4003</strain>
    </source>
</reference>
<dbReference type="EMBL" id="NWBP01000033">
    <property type="protein sequence ID" value="PCC82100.1"/>
    <property type="molecule type" value="Genomic_DNA"/>
</dbReference>
<evidence type="ECO:0000256" key="3">
    <source>
        <dbReference type="ARBA" id="ARBA00022801"/>
    </source>
</evidence>
<evidence type="ECO:0000256" key="2">
    <source>
        <dbReference type="ARBA" id="ARBA00022695"/>
    </source>
</evidence>
<evidence type="ECO:0000313" key="7">
    <source>
        <dbReference type="EMBL" id="PCC82100.1"/>
    </source>
</evidence>
<dbReference type="Proteomes" id="UP000218690">
    <property type="component" value="Unassembled WGS sequence"/>
</dbReference>
<dbReference type="InterPro" id="IPR043519">
    <property type="entry name" value="NT_sf"/>
</dbReference>
<dbReference type="SUPFAM" id="SSF81301">
    <property type="entry name" value="Nucleotidyltransferase"/>
    <property type="match status" value="1"/>
</dbReference>
<organism evidence="7 8">
    <name type="scientific">Corynebacterium accolens</name>
    <dbReference type="NCBI Taxonomy" id="38284"/>
    <lineage>
        <taxon>Bacteria</taxon>
        <taxon>Bacillati</taxon>
        <taxon>Actinomycetota</taxon>
        <taxon>Actinomycetes</taxon>
        <taxon>Mycobacteriales</taxon>
        <taxon>Corynebacteriaceae</taxon>
        <taxon>Corynebacterium</taxon>
    </lineage>
</organism>
<dbReference type="PROSITE" id="PS51831">
    <property type="entry name" value="HD"/>
    <property type="match status" value="1"/>
</dbReference>
<dbReference type="GO" id="GO:0016787">
    <property type="term" value="F:hydrolase activity"/>
    <property type="evidence" value="ECO:0007669"/>
    <property type="project" value="UniProtKB-KW"/>
</dbReference>
<dbReference type="SMART" id="SM00471">
    <property type="entry name" value="HDc"/>
    <property type="match status" value="1"/>
</dbReference>
<keyword evidence="3" id="KW-0378">Hydrolase</keyword>